<dbReference type="GO" id="GO:0006508">
    <property type="term" value="P:proteolysis"/>
    <property type="evidence" value="ECO:0007669"/>
    <property type="project" value="InterPro"/>
</dbReference>
<dbReference type="SUPFAM" id="SSF52129">
    <property type="entry name" value="Caspase-like"/>
    <property type="match status" value="1"/>
</dbReference>
<reference evidence="5" key="1">
    <citation type="submission" date="2013-02" db="EMBL/GenBank/DDBJ databases">
        <title>Immune-Related transcriptome of Coptotermes formosanus Shiraki workers: the defense mechanism.</title>
        <authorList>
            <person name="Hussain A."/>
            <person name="Li Y.F."/>
            <person name="Cheng Y."/>
            <person name="Liu Y."/>
            <person name="Chen C.C."/>
            <person name="Wen S.Y."/>
        </authorList>
    </citation>
    <scope>NUCLEOTIDE SEQUENCE</scope>
</reference>
<dbReference type="PROSITE" id="PS50207">
    <property type="entry name" value="CASPASE_P10"/>
    <property type="match status" value="1"/>
</dbReference>
<name>R4UJZ4_COPFO</name>
<dbReference type="PROSITE" id="PS50208">
    <property type="entry name" value="CASPASE_P20"/>
    <property type="match status" value="1"/>
</dbReference>
<feature type="domain" description="Caspase family p20" evidence="4">
    <location>
        <begin position="45"/>
        <end position="173"/>
    </location>
</feature>
<proteinExistence type="evidence at transcript level"/>
<dbReference type="Gene3D" id="3.40.50.1460">
    <property type="match status" value="1"/>
</dbReference>
<dbReference type="GO" id="GO:0004197">
    <property type="term" value="F:cysteine-type endopeptidase activity"/>
    <property type="evidence" value="ECO:0007669"/>
    <property type="project" value="InterPro"/>
</dbReference>
<evidence type="ECO:0000259" key="4">
    <source>
        <dbReference type="PROSITE" id="PS50208"/>
    </source>
</evidence>
<evidence type="ECO:0000256" key="2">
    <source>
        <dbReference type="RuleBase" id="RU003971"/>
    </source>
</evidence>
<protein>
    <submittedName>
        <fullName evidence="5">Caspase-like protein</fullName>
    </submittedName>
</protein>
<dbReference type="Pfam" id="PF00656">
    <property type="entry name" value="Peptidase_C14"/>
    <property type="match status" value="1"/>
</dbReference>
<dbReference type="EMBL" id="KC571885">
    <property type="protein sequence ID" value="AGM32384.1"/>
    <property type="molecule type" value="mRNA"/>
</dbReference>
<evidence type="ECO:0000256" key="1">
    <source>
        <dbReference type="ARBA" id="ARBA00010134"/>
    </source>
</evidence>
<feature type="domain" description="Caspase family p10" evidence="3">
    <location>
        <begin position="197"/>
        <end position="289"/>
    </location>
</feature>
<dbReference type="PANTHER" id="PTHR10454:SF232">
    <property type="entry name" value="AT03047P-RELATED"/>
    <property type="match status" value="1"/>
</dbReference>
<evidence type="ECO:0000259" key="3">
    <source>
        <dbReference type="PROSITE" id="PS50207"/>
    </source>
</evidence>
<dbReference type="GO" id="GO:0043525">
    <property type="term" value="P:positive regulation of neuron apoptotic process"/>
    <property type="evidence" value="ECO:0007669"/>
    <property type="project" value="TreeGrafter"/>
</dbReference>
<organism evidence="5">
    <name type="scientific">Coptotermes formosanus</name>
    <name type="common">Formosan subterranean termite</name>
    <dbReference type="NCBI Taxonomy" id="36987"/>
    <lineage>
        <taxon>Eukaryota</taxon>
        <taxon>Metazoa</taxon>
        <taxon>Ecdysozoa</taxon>
        <taxon>Arthropoda</taxon>
        <taxon>Hexapoda</taxon>
        <taxon>Insecta</taxon>
        <taxon>Pterygota</taxon>
        <taxon>Neoptera</taxon>
        <taxon>Polyneoptera</taxon>
        <taxon>Dictyoptera</taxon>
        <taxon>Blattodea</taxon>
        <taxon>Blattoidea</taxon>
        <taxon>Termitoidae</taxon>
        <taxon>Rhinotermitidae</taxon>
        <taxon>Coptotermes</taxon>
    </lineage>
</organism>
<dbReference type="InterPro" id="IPR015917">
    <property type="entry name" value="Pept_C14A"/>
</dbReference>
<dbReference type="GO" id="GO:0006915">
    <property type="term" value="P:apoptotic process"/>
    <property type="evidence" value="ECO:0007669"/>
    <property type="project" value="TreeGrafter"/>
</dbReference>
<comment type="similarity">
    <text evidence="1 2">Belongs to the peptidase C14A family.</text>
</comment>
<sequence>MENGDSQGVHTDARREPKRKCLEVLPPIPTDLEPNDLYYSMKKTDRGLVIIFSHESFDEIDGVEAKPRHGTSKDVEKLSYTFSDLGFKVDLQENRTYKEIMYHISLVSRMDELKNYDCLVVFVLTHGDECEKIYAKDKTYYVKELVEPFTGTNCMQLANKPKLFFIQACKGGKSQKGIKLRTMTDSGQVNGANPTCVPYSIPEISDVLVAYATIEGYTALRDPAWGSPYIRCLCDELIDSGTTDDLLVILIRVHHSLSTSVYRLEGSSQLVKVQPSFLCYLNRFVRFGAQSFKPQTQ</sequence>
<dbReference type="InterPro" id="IPR002398">
    <property type="entry name" value="Pept_C14"/>
</dbReference>
<dbReference type="PRINTS" id="PR00376">
    <property type="entry name" value="IL1BCENZYME"/>
</dbReference>
<dbReference type="InterPro" id="IPR011600">
    <property type="entry name" value="Pept_C14_caspase"/>
</dbReference>
<dbReference type="InterPro" id="IPR029030">
    <property type="entry name" value="Caspase-like_dom_sf"/>
</dbReference>
<dbReference type="InterPro" id="IPR001309">
    <property type="entry name" value="Pept_C14_p20"/>
</dbReference>
<dbReference type="AlphaFoldDB" id="R4UJZ4"/>
<evidence type="ECO:0000313" key="5">
    <source>
        <dbReference type="EMBL" id="AGM32384.1"/>
    </source>
</evidence>
<dbReference type="GO" id="GO:0005737">
    <property type="term" value="C:cytoplasm"/>
    <property type="evidence" value="ECO:0007669"/>
    <property type="project" value="TreeGrafter"/>
</dbReference>
<dbReference type="InterPro" id="IPR002138">
    <property type="entry name" value="Pept_C14_p10"/>
</dbReference>
<dbReference type="PANTHER" id="PTHR10454">
    <property type="entry name" value="CASPASE"/>
    <property type="match status" value="1"/>
</dbReference>
<accession>R4UJZ4</accession>
<dbReference type="SMART" id="SM00115">
    <property type="entry name" value="CASc"/>
    <property type="match status" value="1"/>
</dbReference>